<dbReference type="GO" id="GO:0051256">
    <property type="term" value="P:mitotic spindle midzone assembly"/>
    <property type="evidence" value="ECO:0007669"/>
    <property type="project" value="TreeGrafter"/>
</dbReference>
<reference evidence="2 3" key="1">
    <citation type="journal article" date="2018" name="Sci. Rep.">
        <title>Genomic signatures of local adaptation to the degree of environmental predictability in rotifers.</title>
        <authorList>
            <person name="Franch-Gras L."/>
            <person name="Hahn C."/>
            <person name="Garcia-Roger E.M."/>
            <person name="Carmona M.J."/>
            <person name="Serra M."/>
            <person name="Gomez A."/>
        </authorList>
    </citation>
    <scope>NUCLEOTIDE SEQUENCE [LARGE SCALE GENOMIC DNA]</scope>
    <source>
        <strain evidence="2">HYR1</strain>
    </source>
</reference>
<dbReference type="InterPro" id="IPR000198">
    <property type="entry name" value="RhoGAP_dom"/>
</dbReference>
<organism evidence="2 3">
    <name type="scientific">Brachionus plicatilis</name>
    <name type="common">Marine rotifer</name>
    <name type="synonym">Brachionus muelleri</name>
    <dbReference type="NCBI Taxonomy" id="10195"/>
    <lineage>
        <taxon>Eukaryota</taxon>
        <taxon>Metazoa</taxon>
        <taxon>Spiralia</taxon>
        <taxon>Gnathifera</taxon>
        <taxon>Rotifera</taxon>
        <taxon>Eurotatoria</taxon>
        <taxon>Monogononta</taxon>
        <taxon>Pseudotrocha</taxon>
        <taxon>Ploima</taxon>
        <taxon>Brachionidae</taxon>
        <taxon>Brachionus</taxon>
    </lineage>
</organism>
<dbReference type="GO" id="GO:0005634">
    <property type="term" value="C:nucleus"/>
    <property type="evidence" value="ECO:0007669"/>
    <property type="project" value="TreeGrafter"/>
</dbReference>
<dbReference type="Proteomes" id="UP000276133">
    <property type="component" value="Unassembled WGS sequence"/>
</dbReference>
<dbReference type="InterPro" id="IPR008936">
    <property type="entry name" value="Rho_GTPase_activation_prot"/>
</dbReference>
<dbReference type="AlphaFoldDB" id="A0A3M7P9F0"/>
<gene>
    <name evidence="2" type="ORF">BpHYR1_050769</name>
</gene>
<dbReference type="GO" id="GO:0000281">
    <property type="term" value="P:mitotic cytokinesis"/>
    <property type="evidence" value="ECO:0007669"/>
    <property type="project" value="TreeGrafter"/>
</dbReference>
<dbReference type="PROSITE" id="PS50238">
    <property type="entry name" value="RHOGAP"/>
    <property type="match status" value="1"/>
</dbReference>
<dbReference type="EMBL" id="REGN01012348">
    <property type="protein sequence ID" value="RMZ95726.1"/>
    <property type="molecule type" value="Genomic_DNA"/>
</dbReference>
<evidence type="ECO:0000313" key="3">
    <source>
        <dbReference type="Proteomes" id="UP000276133"/>
    </source>
</evidence>
<dbReference type="Gene3D" id="1.10.555.10">
    <property type="entry name" value="Rho GTPase activation protein"/>
    <property type="match status" value="1"/>
</dbReference>
<feature type="domain" description="Rho-GAP" evidence="1">
    <location>
        <begin position="25"/>
        <end position="218"/>
    </location>
</feature>
<evidence type="ECO:0000313" key="2">
    <source>
        <dbReference type="EMBL" id="RMZ95726.1"/>
    </source>
</evidence>
<name>A0A3M7P9F0_BRAPC</name>
<dbReference type="GO" id="GO:0030496">
    <property type="term" value="C:midbody"/>
    <property type="evidence" value="ECO:0007669"/>
    <property type="project" value="TreeGrafter"/>
</dbReference>
<accession>A0A3M7P9F0</accession>
<dbReference type="STRING" id="10195.A0A3M7P9F0"/>
<dbReference type="PANTHER" id="PTHR46199">
    <property type="entry name" value="RAC GTPASE-ACTIVATING PROTEIN 1"/>
    <property type="match status" value="1"/>
</dbReference>
<dbReference type="GO" id="GO:0032154">
    <property type="term" value="C:cleavage furrow"/>
    <property type="evidence" value="ECO:0007669"/>
    <property type="project" value="TreeGrafter"/>
</dbReference>
<dbReference type="GO" id="GO:0097149">
    <property type="term" value="C:centralspindlin complex"/>
    <property type="evidence" value="ECO:0007669"/>
    <property type="project" value="TreeGrafter"/>
</dbReference>
<dbReference type="GO" id="GO:0051233">
    <property type="term" value="C:spindle midzone"/>
    <property type="evidence" value="ECO:0007669"/>
    <property type="project" value="TreeGrafter"/>
</dbReference>
<dbReference type="SMART" id="SM00324">
    <property type="entry name" value="RhoGAP"/>
    <property type="match status" value="1"/>
</dbReference>
<proteinExistence type="predicted"/>
<evidence type="ECO:0000259" key="1">
    <source>
        <dbReference type="PROSITE" id="PS50238"/>
    </source>
</evidence>
<sequence>MIIHTDCKDLLTRACFPCLNFPSQGSVSDFVNADENPKVPAILQLFINEIETRGLISHEVGLYRVNGSDLQVKQIKEKFFKRHQVPDVRKVNEVHVLCSFVKDFLNNLNEHLITYDSWHRFSKICEIQNENEKIIESEQAILALPDANRDTLAFLILHLQRISETIECKMPASNLARVFGPSIVGNSSPNKSPAEIINELKIQHQVVENLIKIPSSFYFGVLDSNEQPQKLFKISSKTPESMRKSKTAVVLSSILGPATNLPSSYSIQSAKLASK</sequence>
<dbReference type="GO" id="GO:0005096">
    <property type="term" value="F:GTPase activator activity"/>
    <property type="evidence" value="ECO:0007669"/>
    <property type="project" value="TreeGrafter"/>
</dbReference>
<keyword evidence="3" id="KW-1185">Reference proteome</keyword>
<protein>
    <submittedName>
        <fullName evidence="2">Rac GTPase-activating 1-like</fullName>
    </submittedName>
</protein>
<dbReference type="PANTHER" id="PTHR46199:SF3">
    <property type="entry name" value="RAC GTPASE-ACTIVATING PROTEIN 1"/>
    <property type="match status" value="1"/>
</dbReference>
<dbReference type="Pfam" id="PF00620">
    <property type="entry name" value="RhoGAP"/>
    <property type="match status" value="1"/>
</dbReference>
<dbReference type="GO" id="GO:0007266">
    <property type="term" value="P:Rho protein signal transduction"/>
    <property type="evidence" value="ECO:0007669"/>
    <property type="project" value="TreeGrafter"/>
</dbReference>
<comment type="caution">
    <text evidence="2">The sequence shown here is derived from an EMBL/GenBank/DDBJ whole genome shotgun (WGS) entry which is preliminary data.</text>
</comment>
<dbReference type="OrthoDB" id="2218807at2759"/>
<dbReference type="SUPFAM" id="SSF48350">
    <property type="entry name" value="GTPase activation domain, GAP"/>
    <property type="match status" value="1"/>
</dbReference>